<evidence type="ECO:0000313" key="2">
    <source>
        <dbReference type="EMBL" id="TMJ14427.1"/>
    </source>
</evidence>
<dbReference type="AlphaFoldDB" id="A0A537M3H8"/>
<reference evidence="2 3" key="1">
    <citation type="journal article" date="2019" name="Nat. Microbiol.">
        <title>Mediterranean grassland soil C-N compound turnover is dependent on rainfall and depth, and is mediated by genomically divergent microorganisms.</title>
        <authorList>
            <person name="Diamond S."/>
            <person name="Andeer P.F."/>
            <person name="Li Z."/>
            <person name="Crits-Christoph A."/>
            <person name="Burstein D."/>
            <person name="Anantharaman K."/>
            <person name="Lane K.R."/>
            <person name="Thomas B.C."/>
            <person name="Pan C."/>
            <person name="Northen T.R."/>
            <person name="Banfield J.F."/>
        </authorList>
    </citation>
    <scope>NUCLEOTIDE SEQUENCE [LARGE SCALE GENOMIC DNA]</scope>
    <source>
        <strain evidence="2">NP_5</strain>
    </source>
</reference>
<dbReference type="Pfam" id="PF17248">
    <property type="entry name" value="DUF5317"/>
    <property type="match status" value="1"/>
</dbReference>
<dbReference type="InterPro" id="IPR035168">
    <property type="entry name" value="DUF5317"/>
</dbReference>
<keyword evidence="1" id="KW-0472">Membrane</keyword>
<keyword evidence="1" id="KW-0812">Transmembrane</keyword>
<feature type="transmembrane region" description="Helical" evidence="1">
    <location>
        <begin position="16"/>
        <end position="33"/>
    </location>
</feature>
<proteinExistence type="predicted"/>
<sequence>MLLVLLPRLPQSAPDTVRALGAAGYLVALFALWQNRAEPWVLVVFLGLALNSLALSLNGGRMPVSGEALSAAGYPIGLGVETLLTPRYVLAGPNTRMTALGDTLSVRIGSAGMVLSP</sequence>
<keyword evidence="1" id="KW-1133">Transmembrane helix</keyword>
<evidence type="ECO:0000256" key="1">
    <source>
        <dbReference type="SAM" id="Phobius"/>
    </source>
</evidence>
<protein>
    <submittedName>
        <fullName evidence="2">Uncharacterized protein</fullName>
    </submittedName>
</protein>
<accession>A0A537M3H8</accession>
<comment type="caution">
    <text evidence="2">The sequence shown here is derived from an EMBL/GenBank/DDBJ whole genome shotgun (WGS) entry which is preliminary data.</text>
</comment>
<name>A0A537M3H8_9BACT</name>
<feature type="transmembrane region" description="Helical" evidence="1">
    <location>
        <begin position="39"/>
        <end position="57"/>
    </location>
</feature>
<feature type="non-terminal residue" evidence="2">
    <location>
        <position position="117"/>
    </location>
</feature>
<dbReference type="Proteomes" id="UP000320393">
    <property type="component" value="Unassembled WGS sequence"/>
</dbReference>
<dbReference type="EMBL" id="VBAM01000108">
    <property type="protein sequence ID" value="TMJ14427.1"/>
    <property type="molecule type" value="Genomic_DNA"/>
</dbReference>
<evidence type="ECO:0000313" key="3">
    <source>
        <dbReference type="Proteomes" id="UP000320393"/>
    </source>
</evidence>
<organism evidence="2 3">
    <name type="scientific">Candidatus Segetimicrobium genomatis</name>
    <dbReference type="NCBI Taxonomy" id="2569760"/>
    <lineage>
        <taxon>Bacteria</taxon>
        <taxon>Bacillati</taxon>
        <taxon>Candidatus Sysuimicrobiota</taxon>
        <taxon>Candidatus Sysuimicrobiia</taxon>
        <taxon>Candidatus Sysuimicrobiales</taxon>
        <taxon>Candidatus Segetimicrobiaceae</taxon>
        <taxon>Candidatus Segetimicrobium</taxon>
    </lineage>
</organism>
<gene>
    <name evidence="2" type="ORF">E6H02_03310</name>
</gene>